<keyword evidence="4 9" id="KW-0509">mRNA transport</keyword>
<keyword evidence="5 9" id="KW-0653">Protein transport</keyword>
<dbReference type="AlphaFoldDB" id="A0A0M3JP11"/>
<evidence type="ECO:0000256" key="1">
    <source>
        <dbReference type="ARBA" id="ARBA00004567"/>
    </source>
</evidence>
<evidence type="ECO:0000256" key="5">
    <source>
        <dbReference type="ARBA" id="ARBA00022927"/>
    </source>
</evidence>
<dbReference type="PANTHER" id="PTHR13373">
    <property type="entry name" value="FROUNT PROTEIN-RELATED"/>
    <property type="match status" value="1"/>
</dbReference>
<dbReference type="GO" id="GO:0017056">
    <property type="term" value="F:structural constituent of nuclear pore"/>
    <property type="evidence" value="ECO:0007669"/>
    <property type="project" value="TreeGrafter"/>
</dbReference>
<dbReference type="GO" id="GO:0006606">
    <property type="term" value="P:protein import into nucleus"/>
    <property type="evidence" value="ECO:0007669"/>
    <property type="project" value="TreeGrafter"/>
</dbReference>
<evidence type="ECO:0000256" key="3">
    <source>
        <dbReference type="ARBA" id="ARBA00022448"/>
    </source>
</evidence>
<evidence type="ECO:0000256" key="7">
    <source>
        <dbReference type="ARBA" id="ARBA00023132"/>
    </source>
</evidence>
<evidence type="ECO:0000256" key="6">
    <source>
        <dbReference type="ARBA" id="ARBA00023010"/>
    </source>
</evidence>
<keyword evidence="6 9" id="KW-0811">Translocation</keyword>
<sequence>LSWAIRNGEPWLCSMVADQIILHCEPETIATITILSKLSVDMIESPSLIFLHKYFLFRNALQDGLKADAAALLIDLITSELAPKKFHSVLFADLIAILNYENEVGV</sequence>
<keyword evidence="7 9" id="KW-0906">Nuclear pore complex</keyword>
<evidence type="ECO:0000256" key="8">
    <source>
        <dbReference type="ARBA" id="ARBA00023242"/>
    </source>
</evidence>
<dbReference type="Pfam" id="PF07575">
    <property type="entry name" value="Nucleopor_Nup85"/>
    <property type="match status" value="1"/>
</dbReference>
<dbReference type="PANTHER" id="PTHR13373:SF21">
    <property type="entry name" value="NUCLEAR PORE COMPLEX PROTEIN NUP85"/>
    <property type="match status" value="1"/>
</dbReference>
<organism evidence="10">
    <name type="scientific">Anisakis simplex</name>
    <name type="common">Herring worm</name>
    <dbReference type="NCBI Taxonomy" id="6269"/>
    <lineage>
        <taxon>Eukaryota</taxon>
        <taxon>Metazoa</taxon>
        <taxon>Ecdysozoa</taxon>
        <taxon>Nematoda</taxon>
        <taxon>Chromadorea</taxon>
        <taxon>Rhabditida</taxon>
        <taxon>Spirurina</taxon>
        <taxon>Ascaridomorpha</taxon>
        <taxon>Ascaridoidea</taxon>
        <taxon>Anisakidae</taxon>
        <taxon>Anisakis</taxon>
        <taxon>Anisakis simplex complex</taxon>
    </lineage>
</organism>
<name>A0A0M3JP11_ANISI</name>
<keyword evidence="3 9" id="KW-0813">Transport</keyword>
<keyword evidence="9" id="KW-0472">Membrane</keyword>
<dbReference type="GO" id="GO:0031965">
    <property type="term" value="C:nuclear membrane"/>
    <property type="evidence" value="ECO:0007669"/>
    <property type="project" value="UniProtKB-UniRule"/>
</dbReference>
<evidence type="ECO:0000256" key="2">
    <source>
        <dbReference type="ARBA" id="ARBA00005573"/>
    </source>
</evidence>
<protein>
    <recommendedName>
        <fullName evidence="9">Nuclear pore complex protein Nup85</fullName>
    </recommendedName>
</protein>
<comment type="similarity">
    <text evidence="2 9">Belongs to the nucleoporin Nup85 family.</text>
</comment>
<evidence type="ECO:0000256" key="4">
    <source>
        <dbReference type="ARBA" id="ARBA00022816"/>
    </source>
</evidence>
<keyword evidence="8 9" id="KW-0539">Nucleus</keyword>
<evidence type="ECO:0000313" key="10">
    <source>
        <dbReference type="WBParaSite" id="ASIM_0000940401-mRNA-1"/>
    </source>
</evidence>
<dbReference type="GO" id="GO:0031080">
    <property type="term" value="C:nuclear pore outer ring"/>
    <property type="evidence" value="ECO:0007669"/>
    <property type="project" value="TreeGrafter"/>
</dbReference>
<reference evidence="10" key="1">
    <citation type="submission" date="2017-02" db="UniProtKB">
        <authorList>
            <consortium name="WormBaseParasite"/>
        </authorList>
    </citation>
    <scope>IDENTIFICATION</scope>
</reference>
<proteinExistence type="inferred from homology"/>
<dbReference type="GO" id="GO:0045893">
    <property type="term" value="P:positive regulation of DNA-templated transcription"/>
    <property type="evidence" value="ECO:0007669"/>
    <property type="project" value="TreeGrafter"/>
</dbReference>
<accession>A0A0M3JP11</accession>
<dbReference type="GO" id="GO:0006406">
    <property type="term" value="P:mRNA export from nucleus"/>
    <property type="evidence" value="ECO:0007669"/>
    <property type="project" value="TreeGrafter"/>
</dbReference>
<comment type="function">
    <text evidence="9">Functions as a component of the nuclear pore complex (NPC).</text>
</comment>
<dbReference type="WBParaSite" id="ASIM_0000940401-mRNA-1">
    <property type="protein sequence ID" value="ASIM_0000940401-mRNA-1"/>
    <property type="gene ID" value="ASIM_0000940401"/>
</dbReference>
<comment type="subcellular location">
    <subcellularLocation>
        <location evidence="1 9">Nucleus</location>
        <location evidence="1 9">Nuclear pore complex</location>
    </subcellularLocation>
</comment>
<comment type="subunit">
    <text evidence="9">Component of the nuclear pore complex (NPC).</text>
</comment>
<dbReference type="InterPro" id="IPR011502">
    <property type="entry name" value="Nucleoporin_Nup85"/>
</dbReference>
<evidence type="ECO:0000256" key="9">
    <source>
        <dbReference type="RuleBase" id="RU365073"/>
    </source>
</evidence>